<reference evidence="2" key="1">
    <citation type="submission" date="2021-01" db="EMBL/GenBank/DDBJ databases">
        <title>Whole genome shotgun sequence of Rhizocola hellebori NBRC 109834.</title>
        <authorList>
            <person name="Komaki H."/>
            <person name="Tamura T."/>
        </authorList>
    </citation>
    <scope>NUCLEOTIDE SEQUENCE</scope>
    <source>
        <strain evidence="2">NBRC 109834</strain>
    </source>
</reference>
<proteinExistence type="predicted"/>
<keyword evidence="1" id="KW-1133">Transmembrane helix</keyword>
<dbReference type="Proteomes" id="UP000612899">
    <property type="component" value="Unassembled WGS sequence"/>
</dbReference>
<feature type="transmembrane region" description="Helical" evidence="1">
    <location>
        <begin position="458"/>
        <end position="482"/>
    </location>
</feature>
<protein>
    <submittedName>
        <fullName evidence="2">Oxidoreductase</fullName>
    </submittedName>
</protein>
<keyword evidence="3" id="KW-1185">Reference proteome</keyword>
<gene>
    <name evidence="2" type="ORF">Rhe02_48130</name>
</gene>
<dbReference type="EMBL" id="BONY01000030">
    <property type="protein sequence ID" value="GIH06746.1"/>
    <property type="molecule type" value="Genomic_DNA"/>
</dbReference>
<name>A0A8J3VI78_9ACTN</name>
<accession>A0A8J3VI78</accession>
<evidence type="ECO:0000313" key="3">
    <source>
        <dbReference type="Proteomes" id="UP000612899"/>
    </source>
</evidence>
<evidence type="ECO:0000313" key="2">
    <source>
        <dbReference type="EMBL" id="GIH06746.1"/>
    </source>
</evidence>
<keyword evidence="1" id="KW-0472">Membrane</keyword>
<sequence length="485" mass="52628">MPLTLDELNVSEKALWEAFATGAAVDLRDSPERTVRATVLAALLLGAREVPPGSAPGVRLTGARITGDLRLTTAAITVPVLLEECDFDAEPNFDESSTRSLAFIRCRLPGFRGKLLRVDGQLRFNESTVTGCILLTRATITGELVLVSAKLVNPGDWALFAGGLTVESALFGAPNSDRPGAWPMTVEGGLRLVGARMLGGVFFDGVQIDNPGAVALQGDNMTIFGRMLCGQGFRSTGSVLMPRARVEGELSFEGAHLDGPVALSLNNTIIDDLNLRTAEPATGLVDLRHARCVLLRDAPVSWPAQIALDGFVYESIDSSPAYLAVKDRLRWLGREQDGFRPQPYEQLAVHYRRLGSDAAARHVLLAKQRIQSRERQLHQRIAGHLLNWTVGYGYRPWRAAAWLAVMLAVGTIAFSAWPPQPDGSTRKFDPLIYTLDLLLPISAFGLREDFAPVGSTRWLAYGLTAAGWLLATALIAGVTRALRRD</sequence>
<keyword evidence="1" id="KW-0812">Transmembrane</keyword>
<evidence type="ECO:0000256" key="1">
    <source>
        <dbReference type="SAM" id="Phobius"/>
    </source>
</evidence>
<dbReference type="AlphaFoldDB" id="A0A8J3VI78"/>
<organism evidence="2 3">
    <name type="scientific">Rhizocola hellebori</name>
    <dbReference type="NCBI Taxonomy" id="1392758"/>
    <lineage>
        <taxon>Bacteria</taxon>
        <taxon>Bacillati</taxon>
        <taxon>Actinomycetota</taxon>
        <taxon>Actinomycetes</taxon>
        <taxon>Micromonosporales</taxon>
        <taxon>Micromonosporaceae</taxon>
        <taxon>Rhizocola</taxon>
    </lineage>
</organism>
<dbReference type="RefSeq" id="WP_203910558.1">
    <property type="nucleotide sequence ID" value="NZ_BONY01000030.1"/>
</dbReference>
<comment type="caution">
    <text evidence="2">The sequence shown here is derived from an EMBL/GenBank/DDBJ whole genome shotgun (WGS) entry which is preliminary data.</text>
</comment>